<dbReference type="GO" id="GO:0005576">
    <property type="term" value="C:extracellular region"/>
    <property type="evidence" value="ECO:0007669"/>
    <property type="project" value="UniProtKB-SubCell"/>
</dbReference>
<dbReference type="EMBL" id="JAHYIQ010000042">
    <property type="protein sequence ID" value="KAK1118672.1"/>
    <property type="molecule type" value="Genomic_DNA"/>
</dbReference>
<organism evidence="5 6">
    <name type="scientific">Melipona bicolor</name>
    <dbReference type="NCBI Taxonomy" id="60889"/>
    <lineage>
        <taxon>Eukaryota</taxon>
        <taxon>Metazoa</taxon>
        <taxon>Ecdysozoa</taxon>
        <taxon>Arthropoda</taxon>
        <taxon>Hexapoda</taxon>
        <taxon>Insecta</taxon>
        <taxon>Pterygota</taxon>
        <taxon>Neoptera</taxon>
        <taxon>Endopterygota</taxon>
        <taxon>Hymenoptera</taxon>
        <taxon>Apocrita</taxon>
        <taxon>Aculeata</taxon>
        <taxon>Apoidea</taxon>
        <taxon>Anthophila</taxon>
        <taxon>Apidae</taxon>
        <taxon>Melipona</taxon>
    </lineage>
</organism>
<name>A0AA40KFR1_9HYME</name>
<sequence>MFELLDGVVGLAFSARLATVYYQPLATNRLFSVPTTALQAGPPPFGEQLPVTLVGKKSSQGLALAVDPRDDTILFSPFTETAIAAWQPQTNQQRILAYSPEKLQFTAEIRWTERDNGNYWLLSTRFQKFFRQDVNARDINIRIMKLVPMQYPLKHPILNSFNQPYFPPQFYNNTIGF</sequence>
<protein>
    <recommendedName>
        <fullName evidence="7">Bee-milk protein</fullName>
    </recommendedName>
</protein>
<keyword evidence="6" id="KW-1185">Reference proteome</keyword>
<evidence type="ECO:0000313" key="6">
    <source>
        <dbReference type="Proteomes" id="UP001177670"/>
    </source>
</evidence>
<comment type="subcellular location">
    <subcellularLocation>
        <location evidence="1">Secreted</location>
    </subcellularLocation>
</comment>
<evidence type="ECO:0008006" key="7">
    <source>
        <dbReference type="Google" id="ProtNLM"/>
    </source>
</evidence>
<dbReference type="PANTHER" id="PTHR10009:SF19">
    <property type="entry name" value="RE55542P"/>
    <property type="match status" value="1"/>
</dbReference>
<accession>A0AA40KFR1</accession>
<dbReference type="Proteomes" id="UP001177670">
    <property type="component" value="Unassembled WGS sequence"/>
</dbReference>
<evidence type="ECO:0000313" key="5">
    <source>
        <dbReference type="EMBL" id="KAK1118672.1"/>
    </source>
</evidence>
<dbReference type="InterPro" id="IPR011042">
    <property type="entry name" value="6-blade_b-propeller_TolB-like"/>
</dbReference>
<reference evidence="5" key="1">
    <citation type="submission" date="2021-10" db="EMBL/GenBank/DDBJ databases">
        <title>Melipona bicolor Genome sequencing and assembly.</title>
        <authorList>
            <person name="Araujo N.S."/>
            <person name="Arias M.C."/>
        </authorList>
    </citation>
    <scope>NUCLEOTIDE SEQUENCE</scope>
    <source>
        <strain evidence="5">USP_2M_L1-L4_2017</strain>
        <tissue evidence="5">Whole body</tissue>
    </source>
</reference>
<evidence type="ECO:0000256" key="4">
    <source>
        <dbReference type="ARBA" id="ARBA00022729"/>
    </source>
</evidence>
<comment type="similarity">
    <text evidence="2">Belongs to the major royal jelly protein family.</text>
</comment>
<dbReference type="Gene3D" id="2.120.10.30">
    <property type="entry name" value="TolB, C-terminal domain"/>
    <property type="match status" value="1"/>
</dbReference>
<evidence type="ECO:0000256" key="2">
    <source>
        <dbReference type="ARBA" id="ARBA00009127"/>
    </source>
</evidence>
<proteinExistence type="inferred from homology"/>
<gene>
    <name evidence="5" type="ORF">K0M31_014976</name>
</gene>
<dbReference type="PANTHER" id="PTHR10009">
    <property type="entry name" value="PROTEIN YELLOW-RELATED"/>
    <property type="match status" value="1"/>
</dbReference>
<dbReference type="InterPro" id="IPR017996">
    <property type="entry name" value="MRJP/yellow-related"/>
</dbReference>
<comment type="caution">
    <text evidence="5">The sequence shown here is derived from an EMBL/GenBank/DDBJ whole genome shotgun (WGS) entry which is preliminary data.</text>
</comment>
<dbReference type="Pfam" id="PF03022">
    <property type="entry name" value="MRJP"/>
    <property type="match status" value="1"/>
</dbReference>
<dbReference type="AlphaFoldDB" id="A0AA40KFR1"/>
<evidence type="ECO:0000256" key="1">
    <source>
        <dbReference type="ARBA" id="ARBA00004613"/>
    </source>
</evidence>
<evidence type="ECO:0000256" key="3">
    <source>
        <dbReference type="ARBA" id="ARBA00022525"/>
    </source>
</evidence>
<keyword evidence="3" id="KW-0964">Secreted</keyword>
<keyword evidence="4" id="KW-0732">Signal</keyword>